<dbReference type="InterPro" id="IPR010982">
    <property type="entry name" value="Lambda_DNA-bd_dom_sf"/>
</dbReference>
<sequence length="69" mass="7808">MEKRRITLKAARVNVGLTQKEVADRIGVSETTIFNWENGKNKMPLEGLVKLANLYDMSIDDFLLPSKSI</sequence>
<organism evidence="3">
    <name type="scientific">Firmicutes phage HS18</name>
    <dbReference type="NCBI Taxonomy" id="3056396"/>
    <lineage>
        <taxon>Viruses</taxon>
    </lineage>
</organism>
<evidence type="ECO:0000259" key="2">
    <source>
        <dbReference type="PROSITE" id="PS50943"/>
    </source>
</evidence>
<dbReference type="SMART" id="SM00530">
    <property type="entry name" value="HTH_XRE"/>
    <property type="match status" value="1"/>
</dbReference>
<evidence type="ECO:0000313" key="3">
    <source>
        <dbReference type="EMBL" id="WLJ26360.1"/>
    </source>
</evidence>
<dbReference type="Pfam" id="PF01381">
    <property type="entry name" value="HTH_3"/>
    <property type="match status" value="1"/>
</dbReference>
<dbReference type="SUPFAM" id="SSF47413">
    <property type="entry name" value="lambda repressor-like DNA-binding domains"/>
    <property type="match status" value="1"/>
</dbReference>
<dbReference type="EMBL" id="OQ890326">
    <property type="protein sequence ID" value="WLJ26360.1"/>
    <property type="molecule type" value="Genomic_DNA"/>
</dbReference>
<evidence type="ECO:0000256" key="1">
    <source>
        <dbReference type="ARBA" id="ARBA00023125"/>
    </source>
</evidence>
<dbReference type="PANTHER" id="PTHR46558">
    <property type="entry name" value="TRACRIPTIONAL REGULATORY PROTEIN-RELATED-RELATED"/>
    <property type="match status" value="1"/>
</dbReference>
<dbReference type="Gene3D" id="1.10.260.40">
    <property type="entry name" value="lambda repressor-like DNA-binding domains"/>
    <property type="match status" value="1"/>
</dbReference>
<protein>
    <submittedName>
        <fullName evidence="3">Helix-turn-helix XRE-family like protein</fullName>
    </submittedName>
</protein>
<keyword evidence="1" id="KW-0238">DNA-binding</keyword>
<proteinExistence type="predicted"/>
<feature type="domain" description="HTH cro/C1-type" evidence="2">
    <location>
        <begin position="8"/>
        <end position="62"/>
    </location>
</feature>
<dbReference type="CDD" id="cd00093">
    <property type="entry name" value="HTH_XRE"/>
    <property type="match status" value="1"/>
</dbReference>
<dbReference type="InterPro" id="IPR001387">
    <property type="entry name" value="Cro/C1-type_HTH"/>
</dbReference>
<name>A0AA49X4K8_9VIRU</name>
<dbReference type="PROSITE" id="PS50943">
    <property type="entry name" value="HTH_CROC1"/>
    <property type="match status" value="1"/>
</dbReference>
<reference evidence="3" key="1">
    <citation type="submission" date="2023-04" db="EMBL/GenBank/DDBJ databases">
        <title>The human skin virome in hidradenitis suppurativa patients.</title>
        <authorList>
            <person name="Jansen D."/>
        </authorList>
    </citation>
    <scope>NUCLEOTIDE SEQUENCE</scope>
    <source>
        <strain evidence="3">VC4_HSPhageC</strain>
    </source>
</reference>
<accession>A0AA49X4K8</accession>
<dbReference type="GO" id="GO:0003677">
    <property type="term" value="F:DNA binding"/>
    <property type="evidence" value="ECO:0007669"/>
    <property type="project" value="UniProtKB-KW"/>
</dbReference>
<dbReference type="PANTHER" id="PTHR46558:SF11">
    <property type="entry name" value="HTH-TYPE TRANSCRIPTIONAL REGULATOR XRE"/>
    <property type="match status" value="1"/>
</dbReference>